<dbReference type="EMBL" id="KZ805355">
    <property type="protein sequence ID" value="PVI01574.1"/>
    <property type="molecule type" value="Genomic_DNA"/>
</dbReference>
<dbReference type="PANTHER" id="PTHR42901">
    <property type="entry name" value="ALCOHOL DEHYDROGENASE"/>
    <property type="match status" value="1"/>
</dbReference>
<evidence type="ECO:0000313" key="4">
    <source>
        <dbReference type="Proteomes" id="UP000244855"/>
    </source>
</evidence>
<dbReference type="Gene3D" id="3.40.50.720">
    <property type="entry name" value="NAD(P)-binding Rossmann-like Domain"/>
    <property type="match status" value="1"/>
</dbReference>
<evidence type="ECO:0000313" key="3">
    <source>
        <dbReference type="EMBL" id="PVI01574.1"/>
    </source>
</evidence>
<dbReference type="AlphaFoldDB" id="A0A2V1DW91"/>
<dbReference type="Proteomes" id="UP000244855">
    <property type="component" value="Unassembled WGS sequence"/>
</dbReference>
<proteinExistence type="inferred from homology"/>
<keyword evidence="4" id="KW-1185">Reference proteome</keyword>
<dbReference type="SUPFAM" id="SSF51735">
    <property type="entry name" value="NAD(P)-binding Rossmann-fold domains"/>
    <property type="match status" value="1"/>
</dbReference>
<dbReference type="OrthoDB" id="1933717at2759"/>
<dbReference type="InterPro" id="IPR002347">
    <property type="entry name" value="SDR_fam"/>
</dbReference>
<dbReference type="STRING" id="97972.A0A2V1DW91"/>
<dbReference type="InterPro" id="IPR036291">
    <property type="entry name" value="NAD(P)-bd_dom_sf"/>
</dbReference>
<name>A0A2V1DW91_9PLEO</name>
<dbReference type="Pfam" id="PF00106">
    <property type="entry name" value="adh_short"/>
    <property type="match status" value="1"/>
</dbReference>
<reference evidence="3 4" key="1">
    <citation type="journal article" date="2018" name="Sci. Rep.">
        <title>Comparative genomics provides insights into the lifestyle and reveals functional heterogeneity of dark septate endophytic fungi.</title>
        <authorList>
            <person name="Knapp D.G."/>
            <person name="Nemeth J.B."/>
            <person name="Barry K."/>
            <person name="Hainaut M."/>
            <person name="Henrissat B."/>
            <person name="Johnson J."/>
            <person name="Kuo A."/>
            <person name="Lim J.H.P."/>
            <person name="Lipzen A."/>
            <person name="Nolan M."/>
            <person name="Ohm R.A."/>
            <person name="Tamas L."/>
            <person name="Grigoriev I.V."/>
            <person name="Spatafora J.W."/>
            <person name="Nagy L.G."/>
            <person name="Kovacs G.M."/>
        </authorList>
    </citation>
    <scope>NUCLEOTIDE SEQUENCE [LARGE SCALE GENOMIC DNA]</scope>
    <source>
        <strain evidence="3 4">DSE2036</strain>
    </source>
</reference>
<gene>
    <name evidence="3" type="ORF">DM02DRAFT_590859</name>
</gene>
<accession>A0A2V1DW91</accession>
<comment type="similarity">
    <text evidence="1">Belongs to the short-chain dehydrogenases/reductases (SDR) family.</text>
</comment>
<sequence length="295" mass="30906">MQPPFPSFTSTWHNDTYAAIDPTKPDLSQTGKTIIITGAGSGIGRQTALSFAKANASHIVLIGRTESTLSETATLITSTNPSTKATVHAASVTDSAAISSIAASVGTWDVLVLGAASISSPALVAQADLTAWWDNYEVNVKAVVQNVQAFLPTANPKRASLFTLAAGGFVFGAKATAYLSGYITSKVTQSKLTEYLAAENPNLFAVSVHPGMVDTKVFRSSGADPAKLPIDTERLPADFLVWLSQGEGEKVGFLNGKTVFANWDVDELEAKKAEIEGNEGLLTIGLGGWPFVGGN</sequence>
<evidence type="ECO:0000256" key="1">
    <source>
        <dbReference type="ARBA" id="ARBA00006484"/>
    </source>
</evidence>
<keyword evidence="2" id="KW-0560">Oxidoreductase</keyword>
<dbReference type="PRINTS" id="PR00081">
    <property type="entry name" value="GDHRDH"/>
</dbReference>
<dbReference type="PANTHER" id="PTHR42901:SF1">
    <property type="entry name" value="ALCOHOL DEHYDROGENASE"/>
    <property type="match status" value="1"/>
</dbReference>
<evidence type="ECO:0000256" key="2">
    <source>
        <dbReference type="ARBA" id="ARBA00023002"/>
    </source>
</evidence>
<organism evidence="3 4">
    <name type="scientific">Periconia macrospinosa</name>
    <dbReference type="NCBI Taxonomy" id="97972"/>
    <lineage>
        <taxon>Eukaryota</taxon>
        <taxon>Fungi</taxon>
        <taxon>Dikarya</taxon>
        <taxon>Ascomycota</taxon>
        <taxon>Pezizomycotina</taxon>
        <taxon>Dothideomycetes</taxon>
        <taxon>Pleosporomycetidae</taxon>
        <taxon>Pleosporales</taxon>
        <taxon>Massarineae</taxon>
        <taxon>Periconiaceae</taxon>
        <taxon>Periconia</taxon>
    </lineage>
</organism>
<dbReference type="GO" id="GO:0016491">
    <property type="term" value="F:oxidoreductase activity"/>
    <property type="evidence" value="ECO:0007669"/>
    <property type="project" value="UniProtKB-KW"/>
</dbReference>
<dbReference type="CDD" id="cd05233">
    <property type="entry name" value="SDR_c"/>
    <property type="match status" value="1"/>
</dbReference>
<protein>
    <submittedName>
        <fullName evidence="3">NAD(P)-binding protein</fullName>
    </submittedName>
</protein>